<proteinExistence type="predicted"/>
<gene>
    <name evidence="2" type="ORF">HMPREF1535_03443</name>
</gene>
<keyword evidence="1" id="KW-0732">Signal</keyword>
<evidence type="ECO:0000256" key="1">
    <source>
        <dbReference type="SAM" id="SignalP"/>
    </source>
</evidence>
<dbReference type="AlphaFoldDB" id="A0A0F5J8Q2"/>
<feature type="signal peptide" evidence="1">
    <location>
        <begin position="1"/>
        <end position="20"/>
    </location>
</feature>
<dbReference type="STRING" id="927665.HMPREF1535_03443"/>
<name>A0A0F5J8Q2_9BACT</name>
<dbReference type="EMBL" id="AQHV01000014">
    <property type="protein sequence ID" value="KKB53890.1"/>
    <property type="molecule type" value="Genomic_DNA"/>
</dbReference>
<protein>
    <submittedName>
        <fullName evidence="2">Uncharacterized protein</fullName>
    </submittedName>
</protein>
<dbReference type="HOGENOM" id="CLU_972302_0_0_10"/>
<dbReference type="Proteomes" id="UP000033047">
    <property type="component" value="Unassembled WGS sequence"/>
</dbReference>
<feature type="chain" id="PRO_5002489838" evidence="1">
    <location>
        <begin position="21"/>
        <end position="286"/>
    </location>
</feature>
<evidence type="ECO:0000313" key="3">
    <source>
        <dbReference type="Proteomes" id="UP000033047"/>
    </source>
</evidence>
<reference evidence="2 3" key="1">
    <citation type="submission" date="2013-04" db="EMBL/GenBank/DDBJ databases">
        <title>The Genome Sequence of Parabacteroides goldsteinii DSM 19448.</title>
        <authorList>
            <consortium name="The Broad Institute Genomics Platform"/>
            <person name="Earl A."/>
            <person name="Ward D."/>
            <person name="Feldgarden M."/>
            <person name="Gevers D."/>
            <person name="Martens E."/>
            <person name="Sakamoto M."/>
            <person name="Benno Y."/>
            <person name="Song Y."/>
            <person name="Liu C."/>
            <person name="Lee J."/>
            <person name="Bolanos M."/>
            <person name="Vaisanen M.L."/>
            <person name="Finegold S.M."/>
            <person name="Walker B."/>
            <person name="Young S."/>
            <person name="Zeng Q."/>
            <person name="Gargeya S."/>
            <person name="Fitzgerald M."/>
            <person name="Haas B."/>
            <person name="Abouelleil A."/>
            <person name="Allen A.W."/>
            <person name="Alvarado L."/>
            <person name="Arachchi H.M."/>
            <person name="Berlin A.M."/>
            <person name="Chapman S.B."/>
            <person name="Gainer-Dewar J."/>
            <person name="Goldberg J."/>
            <person name="Griggs A."/>
            <person name="Gujja S."/>
            <person name="Hansen M."/>
            <person name="Howarth C."/>
            <person name="Imamovic A."/>
            <person name="Ireland A."/>
            <person name="Larimer J."/>
            <person name="McCowan C."/>
            <person name="Murphy C."/>
            <person name="Pearson M."/>
            <person name="Poon T.W."/>
            <person name="Priest M."/>
            <person name="Roberts A."/>
            <person name="Saif S."/>
            <person name="Shea T."/>
            <person name="Sisk P."/>
            <person name="Sykes S."/>
            <person name="Wortman J."/>
            <person name="Nusbaum C."/>
            <person name="Birren B."/>
        </authorList>
    </citation>
    <scope>NUCLEOTIDE SEQUENCE [LARGE SCALE GENOMIC DNA]</scope>
    <source>
        <strain evidence="2 3">DSM 19448</strain>
    </source>
</reference>
<accession>A0A0F5J8Q2</accession>
<organism evidence="2 3">
    <name type="scientific">Parabacteroides goldsteinii DSM 19448 = WAL 12034</name>
    <dbReference type="NCBI Taxonomy" id="927665"/>
    <lineage>
        <taxon>Bacteria</taxon>
        <taxon>Pseudomonadati</taxon>
        <taxon>Bacteroidota</taxon>
        <taxon>Bacteroidia</taxon>
        <taxon>Bacteroidales</taxon>
        <taxon>Tannerellaceae</taxon>
        <taxon>Parabacteroides</taxon>
    </lineage>
</organism>
<comment type="caution">
    <text evidence="2">The sequence shown here is derived from an EMBL/GenBank/DDBJ whole genome shotgun (WGS) entry which is preliminary data.</text>
</comment>
<dbReference type="RefSeq" id="WP_046146899.1">
    <property type="nucleotide sequence ID" value="NZ_KQ033913.1"/>
</dbReference>
<dbReference type="PATRIC" id="fig|927665.4.peg.3536"/>
<evidence type="ECO:0000313" key="2">
    <source>
        <dbReference type="EMBL" id="KKB53890.1"/>
    </source>
</evidence>
<dbReference type="Pfam" id="PF20244">
    <property type="entry name" value="DUF6599"/>
    <property type="match status" value="1"/>
</dbReference>
<sequence>MKQSNYLLLFFLLSLCPLKAQTPDELKSWLPAVDGWEISGEVEVFNPDNLFDRINGAAPLFIENNFREMTSMEYKKGSEYITIQAYRHATPEDAFGMYAAERSSDLAYLPVGGEAQGDKTNLYFFAGNMYLKMWSNASGDVSEELQAIGKALAGRLDADAGYPSVIRLFPAEGQVPYSAAYITSNFIGHEFLRAVYTVKYEKEGQTFQLFVLDGGSSAGVKNILTRYMAFTKQADELKEGVLLVKDRYNGDIPVLWKGRYLIGVYNENGDTVACGDDLLKELAGKL</sequence>
<dbReference type="InterPro" id="IPR046534">
    <property type="entry name" value="DUF6599"/>
</dbReference>